<comment type="caution">
    <text evidence="2">The sequence shown here is derived from an EMBL/GenBank/DDBJ whole genome shotgun (WGS) entry which is preliminary data.</text>
</comment>
<dbReference type="OrthoDB" id="5376140at2759"/>
<sequence length="210" mass="23893">MALKENELDVLANFLSHDVRIHREFYRLPDPAIQVAKVSKLLVALEGNSGDPGALLQGRNLDELELHQDEEIQENQIDESEEESEETEEQSDLLQAKQTGTGTKHPLVSDESMTIRKKFKESPLTETANKFKTAVPSRPKKVPWSEEEQAAVKRHLGNFIAMQKLPGKEAIQATLKKERCLQKRNWRNVKDFVRNSITSRARKSGRGLCH</sequence>
<evidence type="ECO:0000313" key="2">
    <source>
        <dbReference type="EMBL" id="PIK42670.1"/>
    </source>
</evidence>
<evidence type="ECO:0000313" key="3">
    <source>
        <dbReference type="Proteomes" id="UP000230750"/>
    </source>
</evidence>
<feature type="region of interest" description="Disordered" evidence="1">
    <location>
        <begin position="73"/>
        <end position="114"/>
    </location>
</feature>
<dbReference type="AlphaFoldDB" id="A0A2G8K3U9"/>
<name>A0A2G8K3U9_STIJA</name>
<feature type="compositionally biased region" description="Acidic residues" evidence="1">
    <location>
        <begin position="73"/>
        <end position="91"/>
    </location>
</feature>
<protein>
    <submittedName>
        <fullName evidence="2">Uncharacterized protein</fullName>
    </submittedName>
</protein>
<organism evidence="2 3">
    <name type="scientific">Stichopus japonicus</name>
    <name type="common">Sea cucumber</name>
    <dbReference type="NCBI Taxonomy" id="307972"/>
    <lineage>
        <taxon>Eukaryota</taxon>
        <taxon>Metazoa</taxon>
        <taxon>Echinodermata</taxon>
        <taxon>Eleutherozoa</taxon>
        <taxon>Echinozoa</taxon>
        <taxon>Holothuroidea</taxon>
        <taxon>Aspidochirotacea</taxon>
        <taxon>Aspidochirotida</taxon>
        <taxon>Stichopodidae</taxon>
        <taxon>Apostichopus</taxon>
    </lineage>
</organism>
<dbReference type="Proteomes" id="UP000230750">
    <property type="component" value="Unassembled WGS sequence"/>
</dbReference>
<proteinExistence type="predicted"/>
<accession>A0A2G8K3U9</accession>
<dbReference type="EMBL" id="MRZV01000914">
    <property type="protein sequence ID" value="PIK42670.1"/>
    <property type="molecule type" value="Genomic_DNA"/>
</dbReference>
<gene>
    <name evidence="2" type="ORF">BSL78_20467</name>
</gene>
<dbReference type="PANTHER" id="PTHR33480:SF1">
    <property type="entry name" value="TYR RECOMBINASE DOMAIN-CONTAINING PROTEIN"/>
    <property type="match status" value="1"/>
</dbReference>
<evidence type="ECO:0000256" key="1">
    <source>
        <dbReference type="SAM" id="MobiDB-lite"/>
    </source>
</evidence>
<dbReference type="PANTHER" id="PTHR33480">
    <property type="entry name" value="SET DOMAIN-CONTAINING PROTEIN-RELATED"/>
    <property type="match status" value="1"/>
</dbReference>
<keyword evidence="3" id="KW-1185">Reference proteome</keyword>
<reference evidence="2 3" key="1">
    <citation type="journal article" date="2017" name="PLoS Biol.">
        <title>The sea cucumber genome provides insights into morphological evolution and visceral regeneration.</title>
        <authorList>
            <person name="Zhang X."/>
            <person name="Sun L."/>
            <person name="Yuan J."/>
            <person name="Sun Y."/>
            <person name="Gao Y."/>
            <person name="Zhang L."/>
            <person name="Li S."/>
            <person name="Dai H."/>
            <person name="Hamel J.F."/>
            <person name="Liu C."/>
            <person name="Yu Y."/>
            <person name="Liu S."/>
            <person name="Lin W."/>
            <person name="Guo K."/>
            <person name="Jin S."/>
            <person name="Xu P."/>
            <person name="Storey K.B."/>
            <person name="Huan P."/>
            <person name="Zhang T."/>
            <person name="Zhou Y."/>
            <person name="Zhang J."/>
            <person name="Lin C."/>
            <person name="Li X."/>
            <person name="Xing L."/>
            <person name="Huo D."/>
            <person name="Sun M."/>
            <person name="Wang L."/>
            <person name="Mercier A."/>
            <person name="Li F."/>
            <person name="Yang H."/>
            <person name="Xiang J."/>
        </authorList>
    </citation>
    <scope>NUCLEOTIDE SEQUENCE [LARGE SCALE GENOMIC DNA]</scope>
    <source>
        <strain evidence="2">Shaxun</strain>
        <tissue evidence="2">Muscle</tissue>
    </source>
</reference>
<dbReference type="STRING" id="307972.A0A2G8K3U9"/>